<dbReference type="OrthoDB" id="121224at2759"/>
<dbReference type="SUPFAM" id="SSF50630">
    <property type="entry name" value="Acid proteases"/>
    <property type="match status" value="1"/>
</dbReference>
<feature type="compositionally biased region" description="Basic and acidic residues" evidence="1">
    <location>
        <begin position="28"/>
        <end position="37"/>
    </location>
</feature>
<dbReference type="Gene3D" id="2.40.70.10">
    <property type="entry name" value="Acid Proteases"/>
    <property type="match status" value="1"/>
</dbReference>
<evidence type="ECO:0000313" key="3">
    <source>
        <dbReference type="Proteomes" id="UP000507470"/>
    </source>
</evidence>
<keyword evidence="3" id="KW-1185">Reference proteome</keyword>
<protein>
    <submittedName>
        <fullName evidence="2">Uncharacterized protein</fullName>
    </submittedName>
</protein>
<evidence type="ECO:0000313" key="2">
    <source>
        <dbReference type="EMBL" id="CAC5405927.1"/>
    </source>
</evidence>
<dbReference type="AlphaFoldDB" id="A0A6J8DE04"/>
<evidence type="ECO:0000256" key="1">
    <source>
        <dbReference type="SAM" id="MobiDB-lite"/>
    </source>
</evidence>
<reference evidence="2 3" key="1">
    <citation type="submission" date="2020-06" db="EMBL/GenBank/DDBJ databases">
        <authorList>
            <person name="Li R."/>
            <person name="Bekaert M."/>
        </authorList>
    </citation>
    <scope>NUCLEOTIDE SEQUENCE [LARGE SCALE GENOMIC DNA]</scope>
    <source>
        <strain evidence="3">wild</strain>
    </source>
</reference>
<proteinExistence type="predicted"/>
<organism evidence="2 3">
    <name type="scientific">Mytilus coruscus</name>
    <name type="common">Sea mussel</name>
    <dbReference type="NCBI Taxonomy" id="42192"/>
    <lineage>
        <taxon>Eukaryota</taxon>
        <taxon>Metazoa</taxon>
        <taxon>Spiralia</taxon>
        <taxon>Lophotrochozoa</taxon>
        <taxon>Mollusca</taxon>
        <taxon>Bivalvia</taxon>
        <taxon>Autobranchia</taxon>
        <taxon>Pteriomorphia</taxon>
        <taxon>Mytilida</taxon>
        <taxon>Mytiloidea</taxon>
        <taxon>Mytilidae</taxon>
        <taxon>Mytilinae</taxon>
        <taxon>Mytilus</taxon>
    </lineage>
</organism>
<dbReference type="InterPro" id="IPR021109">
    <property type="entry name" value="Peptidase_aspartic_dom_sf"/>
</dbReference>
<dbReference type="EMBL" id="CACVKT020007144">
    <property type="protein sequence ID" value="CAC5405927.1"/>
    <property type="molecule type" value="Genomic_DNA"/>
</dbReference>
<sequence length="218" mass="24979">MGRTRETRNRSLSPAPSVSVVRTPISSKPHERRDLPEVKSQVTPSKFFGKVWEDFESWIKIFDRISRANRWSDGRKGKMLPVYLRGIAADYFEDLDIEIQNDFGTAVQKLKQILSDIEILNIKPNYKHIVSATGQPLDITGIIECEISVNSEVSVHNMYVVEDFLYDAIIGIDIMKRIGIVIDMKDEAAYWNDMYVKFVESDDQNSIKSSALLMMNLI</sequence>
<gene>
    <name evidence="2" type="ORF">MCOR_39562</name>
</gene>
<name>A0A6J8DE04_MYTCO</name>
<feature type="region of interest" description="Disordered" evidence="1">
    <location>
        <begin position="1"/>
        <end position="38"/>
    </location>
</feature>
<accession>A0A6J8DE04</accession>
<dbReference type="Proteomes" id="UP000507470">
    <property type="component" value="Unassembled WGS sequence"/>
</dbReference>